<reference evidence="1" key="1">
    <citation type="journal article" date="2021" name="Nat. Commun.">
        <title>Genetic determinants of endophytism in the Arabidopsis root mycobiome.</title>
        <authorList>
            <person name="Mesny F."/>
            <person name="Miyauchi S."/>
            <person name="Thiergart T."/>
            <person name="Pickel B."/>
            <person name="Atanasova L."/>
            <person name="Karlsson M."/>
            <person name="Huettel B."/>
            <person name="Barry K.W."/>
            <person name="Haridas S."/>
            <person name="Chen C."/>
            <person name="Bauer D."/>
            <person name="Andreopoulos W."/>
            <person name="Pangilinan J."/>
            <person name="LaButti K."/>
            <person name="Riley R."/>
            <person name="Lipzen A."/>
            <person name="Clum A."/>
            <person name="Drula E."/>
            <person name="Henrissat B."/>
            <person name="Kohler A."/>
            <person name="Grigoriev I.V."/>
            <person name="Martin F.M."/>
            <person name="Hacquard S."/>
        </authorList>
    </citation>
    <scope>NUCLEOTIDE SEQUENCE</scope>
    <source>
        <strain evidence="1">MPI-SDFR-AT-0073</strain>
    </source>
</reference>
<dbReference type="EMBL" id="JAGPXC010000001">
    <property type="protein sequence ID" value="KAH6659559.1"/>
    <property type="molecule type" value="Genomic_DNA"/>
</dbReference>
<dbReference type="GeneID" id="70135117"/>
<dbReference type="Gene3D" id="3.40.50.300">
    <property type="entry name" value="P-loop containing nucleotide triphosphate hydrolases"/>
    <property type="match status" value="1"/>
</dbReference>
<accession>A0A9P8UUS7</accession>
<keyword evidence="2" id="KW-1185">Reference proteome</keyword>
<dbReference type="InterPro" id="IPR027417">
    <property type="entry name" value="P-loop_NTPase"/>
</dbReference>
<protein>
    <recommendedName>
        <fullName evidence="3">Uridine kinase</fullName>
    </recommendedName>
</protein>
<dbReference type="SUPFAM" id="SSF52540">
    <property type="entry name" value="P-loop containing nucleoside triphosphate hydrolases"/>
    <property type="match status" value="1"/>
</dbReference>
<evidence type="ECO:0000313" key="1">
    <source>
        <dbReference type="EMBL" id="KAH6659559.1"/>
    </source>
</evidence>
<name>A0A9P8UUS7_9PEZI</name>
<proteinExistence type="predicted"/>
<dbReference type="RefSeq" id="XP_045963690.1">
    <property type="nucleotide sequence ID" value="XM_046106226.1"/>
</dbReference>
<organism evidence="1 2">
    <name type="scientific">Truncatella angustata</name>
    <dbReference type="NCBI Taxonomy" id="152316"/>
    <lineage>
        <taxon>Eukaryota</taxon>
        <taxon>Fungi</taxon>
        <taxon>Dikarya</taxon>
        <taxon>Ascomycota</taxon>
        <taxon>Pezizomycotina</taxon>
        <taxon>Sordariomycetes</taxon>
        <taxon>Xylariomycetidae</taxon>
        <taxon>Amphisphaeriales</taxon>
        <taxon>Sporocadaceae</taxon>
        <taxon>Truncatella</taxon>
    </lineage>
</organism>
<evidence type="ECO:0008006" key="3">
    <source>
        <dbReference type="Google" id="ProtNLM"/>
    </source>
</evidence>
<dbReference type="AlphaFoldDB" id="A0A9P8UUS7"/>
<dbReference type="PANTHER" id="PTHR10285">
    <property type="entry name" value="URIDINE KINASE"/>
    <property type="match status" value="1"/>
</dbReference>
<dbReference type="Proteomes" id="UP000758603">
    <property type="component" value="Unassembled WGS sequence"/>
</dbReference>
<comment type="caution">
    <text evidence="1">The sequence shown here is derived from an EMBL/GenBank/DDBJ whole genome shotgun (WGS) entry which is preliminary data.</text>
</comment>
<evidence type="ECO:0000313" key="2">
    <source>
        <dbReference type="Proteomes" id="UP000758603"/>
    </source>
</evidence>
<gene>
    <name evidence="1" type="ORF">BKA67DRAFT_652784</name>
</gene>
<sequence length="284" mass="31323">MSKLQRNLAITVGIGGPSSAGKTTLAELLATALRGALTTAAHRRAHAGDDAPAPASAVRVVHQDDFFLPAAQQRWPLISTAGARPVVDRDRVEAVRFEDLERELCQPINHCGGTITGQQGYQKEMAAAAATLAERFDAVFKQGVTSCQIRIVKGNLVLARRPAEGRLPASHDEVTRMFAINARAAQDRVREAMDVKLFLSVPFEVAALRRFSRSEYRDQSPSNPKGRTPEQHWRQAWYFEHAWKNHEWYHSNVPAAWVQPTEVSSTEDTLTWAAGLVVGAIPKD</sequence>